<comment type="caution">
    <text evidence="2">The sequence shown here is derived from an EMBL/GenBank/DDBJ whole genome shotgun (WGS) entry which is preliminary data.</text>
</comment>
<dbReference type="Gene3D" id="3.40.50.300">
    <property type="entry name" value="P-loop containing nucleotide triphosphate hydrolases"/>
    <property type="match status" value="1"/>
</dbReference>
<organism evidence="2 3">
    <name type="scientific">Tegillarca granosa</name>
    <name type="common">Malaysian cockle</name>
    <name type="synonym">Anadara granosa</name>
    <dbReference type="NCBI Taxonomy" id="220873"/>
    <lineage>
        <taxon>Eukaryota</taxon>
        <taxon>Metazoa</taxon>
        <taxon>Spiralia</taxon>
        <taxon>Lophotrochozoa</taxon>
        <taxon>Mollusca</taxon>
        <taxon>Bivalvia</taxon>
        <taxon>Autobranchia</taxon>
        <taxon>Pteriomorphia</taxon>
        <taxon>Arcoida</taxon>
        <taxon>Arcoidea</taxon>
        <taxon>Arcidae</taxon>
        <taxon>Tegillarca</taxon>
    </lineage>
</organism>
<sequence>METLRIYICGAHSTGKTTLLNDLKQHLNIYFVEEIARSIIREHSWRREDFLPDVHPDTFKQLNKEILQAQVNIESENSVRGKGKGLDPIVYVEYYIGKESEEEMYQVNGVKEWLKRMKTAMVFVLYPHIECISDDEVRLPPTIEDLNQFTQRLENLLNKHEIMYHKIIDLDRNKRVDCILQIIKQYRPELVMKNADTL</sequence>
<evidence type="ECO:0000313" key="2">
    <source>
        <dbReference type="EMBL" id="KAJ8305524.1"/>
    </source>
</evidence>
<gene>
    <name evidence="2" type="ORF">KUTeg_016069</name>
</gene>
<dbReference type="Proteomes" id="UP001217089">
    <property type="component" value="Unassembled WGS sequence"/>
</dbReference>
<reference evidence="2 3" key="1">
    <citation type="submission" date="2022-12" db="EMBL/GenBank/DDBJ databases">
        <title>Chromosome-level genome of Tegillarca granosa.</title>
        <authorList>
            <person name="Kim J."/>
        </authorList>
    </citation>
    <scope>NUCLEOTIDE SEQUENCE [LARGE SCALE GENOMIC DNA]</scope>
    <source>
        <strain evidence="2">Teg-2019</strain>
        <tissue evidence="2">Adductor muscle</tissue>
    </source>
</reference>
<accession>A0ABQ9EJS1</accession>
<name>A0ABQ9EJS1_TEGGR</name>
<proteinExistence type="predicted"/>
<protein>
    <recommendedName>
        <fullName evidence="1">NadR/Ttd14 AAA domain-containing protein</fullName>
    </recommendedName>
</protein>
<dbReference type="EMBL" id="JARBDR010000813">
    <property type="protein sequence ID" value="KAJ8305524.1"/>
    <property type="molecule type" value="Genomic_DNA"/>
</dbReference>
<evidence type="ECO:0000313" key="3">
    <source>
        <dbReference type="Proteomes" id="UP001217089"/>
    </source>
</evidence>
<dbReference type="InterPro" id="IPR038727">
    <property type="entry name" value="NadR/Ttd14_AAA_dom"/>
</dbReference>
<keyword evidence="3" id="KW-1185">Reference proteome</keyword>
<evidence type="ECO:0000259" key="1">
    <source>
        <dbReference type="Pfam" id="PF13521"/>
    </source>
</evidence>
<dbReference type="InterPro" id="IPR027417">
    <property type="entry name" value="P-loop_NTPase"/>
</dbReference>
<dbReference type="SUPFAM" id="SSF52540">
    <property type="entry name" value="P-loop containing nucleoside triphosphate hydrolases"/>
    <property type="match status" value="1"/>
</dbReference>
<feature type="domain" description="NadR/Ttd14 AAA" evidence="1">
    <location>
        <begin position="5"/>
        <end position="169"/>
    </location>
</feature>
<dbReference type="Pfam" id="PF13521">
    <property type="entry name" value="AAA_28"/>
    <property type="match status" value="1"/>
</dbReference>